<keyword evidence="3" id="KW-1185">Reference proteome</keyword>
<name>A0ABW0TP83_9BACL</name>
<reference evidence="3" key="1">
    <citation type="journal article" date="2019" name="Int. J. Syst. Evol. Microbiol.">
        <title>The Global Catalogue of Microorganisms (GCM) 10K type strain sequencing project: providing services to taxonomists for standard genome sequencing and annotation.</title>
        <authorList>
            <consortium name="The Broad Institute Genomics Platform"/>
            <consortium name="The Broad Institute Genome Sequencing Center for Infectious Disease"/>
            <person name="Wu L."/>
            <person name="Ma J."/>
        </authorList>
    </citation>
    <scope>NUCLEOTIDE SEQUENCE [LARGE SCALE GENOMIC DNA]</scope>
    <source>
        <strain evidence="3">CGMCC 4.1434</strain>
    </source>
</reference>
<comment type="caution">
    <text evidence="2">The sequence shown here is derived from an EMBL/GenBank/DDBJ whole genome shotgun (WGS) entry which is preliminary data.</text>
</comment>
<accession>A0ABW0TP83</accession>
<proteinExistence type="predicted"/>
<dbReference type="RefSeq" id="WP_381436232.1">
    <property type="nucleotide sequence ID" value="NZ_JBHSNO010000007.1"/>
</dbReference>
<evidence type="ECO:0000313" key="2">
    <source>
        <dbReference type="EMBL" id="MFC5590188.1"/>
    </source>
</evidence>
<gene>
    <name evidence="2" type="ORF">ACFPRA_14885</name>
</gene>
<sequence length="115" mass="12621">MMQQGNWHQGGCHRNQVQPVVCPTQYRFHNEFVPQEVPFIHPIVNVNRINTVQFPRHFYTETTQNVPGETLRARPGFGPGMGGPGFGGPGYGPGFGGPGFGGPGFGPGFGRNRWR</sequence>
<dbReference type="Proteomes" id="UP001596109">
    <property type="component" value="Unassembled WGS sequence"/>
</dbReference>
<evidence type="ECO:0008006" key="4">
    <source>
        <dbReference type="Google" id="ProtNLM"/>
    </source>
</evidence>
<evidence type="ECO:0000313" key="3">
    <source>
        <dbReference type="Proteomes" id="UP001596109"/>
    </source>
</evidence>
<evidence type="ECO:0000256" key="1">
    <source>
        <dbReference type="SAM" id="MobiDB-lite"/>
    </source>
</evidence>
<feature type="region of interest" description="Disordered" evidence="1">
    <location>
        <begin position="68"/>
        <end position="115"/>
    </location>
</feature>
<organism evidence="2 3">
    <name type="scientific">Sporosarcina soli</name>
    <dbReference type="NCBI Taxonomy" id="334736"/>
    <lineage>
        <taxon>Bacteria</taxon>
        <taxon>Bacillati</taxon>
        <taxon>Bacillota</taxon>
        <taxon>Bacilli</taxon>
        <taxon>Bacillales</taxon>
        <taxon>Caryophanaceae</taxon>
        <taxon>Sporosarcina</taxon>
    </lineage>
</organism>
<feature type="compositionally biased region" description="Gly residues" evidence="1">
    <location>
        <begin position="77"/>
        <end position="109"/>
    </location>
</feature>
<dbReference type="EMBL" id="JBHSNO010000007">
    <property type="protein sequence ID" value="MFC5590188.1"/>
    <property type="molecule type" value="Genomic_DNA"/>
</dbReference>
<protein>
    <recommendedName>
        <fullName evidence="4">Spore coat protein D</fullName>
    </recommendedName>
</protein>